<accession>H2UBP6</accession>
<dbReference type="PANTHER" id="PTHR47391">
    <property type="entry name" value="BIORIENTATION OF CHROMOSOMES IN CELL DIVISION 1 LIKE 1"/>
    <property type="match status" value="1"/>
</dbReference>
<protein>
    <recommendedName>
        <fullName evidence="6 10">Stanniocalcin</fullName>
        <shortName evidence="10">STC</shortName>
    </recommendedName>
    <alternativeName>
        <fullName evidence="10">Corpuscles of Stannius protein</fullName>
    </alternativeName>
</protein>
<name>H2UBP6_TAKRU</name>
<reference evidence="13" key="2">
    <citation type="submission" date="2025-08" db="UniProtKB">
        <authorList>
            <consortium name="Ensembl"/>
        </authorList>
    </citation>
    <scope>IDENTIFICATION</scope>
</reference>
<evidence type="ECO:0000313" key="13">
    <source>
        <dbReference type="Ensembl" id="ENSTRUP00000034364.3"/>
    </source>
</evidence>
<comment type="function">
    <text evidence="1 10">Its primary function is the prevention of hypercalcemia. Upon release into the circulation, it lowers calcium transport by the gills, thereby reducing its rate of influx from the environment into the extracellular compartment. STC also stimulates phosphate reabsorption by renal proximal tubules. The consequence of this action is increased levels of plasma phosphate, which combines with excess calcium and promotes its disposal into bone and scales.</text>
</comment>
<dbReference type="InterPro" id="IPR004978">
    <property type="entry name" value="Stanniocalcin"/>
</dbReference>
<dbReference type="Ensembl" id="ENSTRUT00000034490.3">
    <property type="protein sequence ID" value="ENSTRUP00000034364.3"/>
    <property type="gene ID" value="ENSTRUG00000013474.3"/>
</dbReference>
<dbReference type="InterPro" id="IPR055264">
    <property type="entry name" value="BOD1/SHG1_dom"/>
</dbReference>
<feature type="domain" description="BOD1/SHG1" evidence="12">
    <location>
        <begin position="26"/>
        <end position="125"/>
    </location>
</feature>
<proteinExistence type="inferred from homology"/>
<dbReference type="PANTHER" id="PTHR47391:SF1">
    <property type="entry name" value="BIORIENTATION OF CHROMOSOMES IN CELL DIVISION 1 LIKE 1"/>
    <property type="match status" value="1"/>
</dbReference>
<dbReference type="Proteomes" id="UP000005226">
    <property type="component" value="Chromosome 15"/>
</dbReference>
<dbReference type="GO" id="GO:0005615">
    <property type="term" value="C:extracellular space"/>
    <property type="evidence" value="ECO:0007669"/>
    <property type="project" value="UniProtKB-UniRule"/>
</dbReference>
<evidence type="ECO:0000256" key="4">
    <source>
        <dbReference type="ARBA" id="ARBA00008693"/>
    </source>
</evidence>
<feature type="compositionally biased region" description="Polar residues" evidence="11">
    <location>
        <begin position="141"/>
        <end position="158"/>
    </location>
</feature>
<dbReference type="InParanoid" id="H2UBP6"/>
<gene>
    <name evidence="13" type="primary">LOC101065366</name>
</gene>
<evidence type="ECO:0000256" key="11">
    <source>
        <dbReference type="SAM" id="MobiDB-lite"/>
    </source>
</evidence>
<keyword evidence="7" id="KW-0158">Chromosome</keyword>
<dbReference type="eggNOG" id="ENOG502S57W">
    <property type="taxonomic scope" value="Eukaryota"/>
</dbReference>
<dbReference type="STRING" id="31033.ENSTRUP00000034364"/>
<dbReference type="OMA" id="DPHDVQE"/>
<evidence type="ECO:0000256" key="9">
    <source>
        <dbReference type="ARBA" id="ARBA00023157"/>
    </source>
</evidence>
<keyword evidence="8" id="KW-0372">Hormone</keyword>
<comment type="subunit">
    <text evidence="5 10">Homodimer; disulfide-linked.</text>
</comment>
<evidence type="ECO:0000259" key="12">
    <source>
        <dbReference type="Pfam" id="PF05205"/>
    </source>
</evidence>
<keyword evidence="9 10" id="KW-1015">Disulfide bond</keyword>
<dbReference type="GO" id="GO:0005694">
    <property type="term" value="C:chromosome"/>
    <property type="evidence" value="ECO:0007669"/>
    <property type="project" value="UniProtKB-SubCell"/>
</dbReference>
<reference evidence="13 14" key="1">
    <citation type="journal article" date="2011" name="Genome Biol. Evol.">
        <title>Integration of the genetic map and genome assembly of fugu facilitates insights into distinct features of genome evolution in teleosts and mammals.</title>
        <authorList>
            <person name="Kai W."/>
            <person name="Kikuchi K."/>
            <person name="Tohari S."/>
            <person name="Chew A.K."/>
            <person name="Tay A."/>
            <person name="Fujiwara A."/>
            <person name="Hosoya S."/>
            <person name="Suetake H."/>
            <person name="Naruse K."/>
            <person name="Brenner S."/>
            <person name="Suzuki Y."/>
            <person name="Venkatesh B."/>
        </authorList>
    </citation>
    <scope>NUCLEOTIDE SEQUENCE [LARGE SCALE GENOMIC DNA]</scope>
</reference>
<dbReference type="GO" id="GO:0006874">
    <property type="term" value="P:intracellular calcium ion homeostasis"/>
    <property type="evidence" value="ECO:0007669"/>
    <property type="project" value="UniProtKB-UniRule"/>
</dbReference>
<dbReference type="Pfam" id="PF05205">
    <property type="entry name" value="COMPASS-Shg1"/>
    <property type="match status" value="1"/>
</dbReference>
<keyword evidence="14" id="KW-1185">Reference proteome</keyword>
<comment type="subcellular location">
    <subcellularLocation>
        <location evidence="2">Chromosome</location>
    </subcellularLocation>
    <subcellularLocation>
        <location evidence="10">Secreted</location>
    </subcellularLocation>
</comment>
<sequence>MAEGTGNMNVNAAGLPPGDPQLISMIVEHLKNRGLFDEFRRDCLADVDTKPAYQNLRQKVDNFVTSQLSTQDWNPSINKNQMRNGLRQSSLLVSYGSGMLESGVDRIITQVVDPKMNHTFRPQIETAIHDFLSGDRKDENSTSGPSEQAETQEHFCSSCSDFSNKPLRGGANPERRMSNNLPAVLIVFALLRTCQQTLAVEPQDVQDKQGIQVKRRLSLQSTAEIQSCLVSSGDVGCGTFQCFTNNSCEIQGLHHICLTLLHNAGRYDSQGKSFVKDALRCMALGLRQRFSCVSRRCSAVKEMVYSLQRECYSKHQLCLVLQDHMDTMGSLIQFHLMFPPGPYVELMNFLLKCGEGARQWVGRRLRGQCEQHWGTLCSSFGDSCPLNHWDTAPNTTPIAGAQLDKSSTHNIDNGTEPGFQASENVNAS</sequence>
<evidence type="ECO:0000256" key="10">
    <source>
        <dbReference type="RuleBase" id="RU369112"/>
    </source>
</evidence>
<comment type="similarity">
    <text evidence="3">Belongs to the BOD1 family.</text>
</comment>
<reference evidence="13" key="3">
    <citation type="submission" date="2025-09" db="UniProtKB">
        <authorList>
            <consortium name="Ensembl"/>
        </authorList>
    </citation>
    <scope>IDENTIFICATION</scope>
</reference>
<evidence type="ECO:0000256" key="6">
    <source>
        <dbReference type="ARBA" id="ARBA00017831"/>
    </source>
</evidence>
<dbReference type="HOGENOM" id="CLU_064102_0_1_1"/>
<dbReference type="AlphaFoldDB" id="H2UBP6"/>
<dbReference type="InterPro" id="IPR043244">
    <property type="entry name" value="BOD1L1"/>
</dbReference>
<evidence type="ECO:0000256" key="5">
    <source>
        <dbReference type="ARBA" id="ARBA00011748"/>
    </source>
</evidence>
<evidence type="ECO:0000256" key="8">
    <source>
        <dbReference type="ARBA" id="ARBA00022702"/>
    </source>
</evidence>
<dbReference type="Pfam" id="PF03298">
    <property type="entry name" value="Stanniocalcin"/>
    <property type="match status" value="1"/>
</dbReference>
<feature type="region of interest" description="Disordered" evidence="11">
    <location>
        <begin position="131"/>
        <end position="158"/>
    </location>
</feature>
<evidence type="ECO:0000256" key="1">
    <source>
        <dbReference type="ARBA" id="ARBA00003962"/>
    </source>
</evidence>
<evidence type="ECO:0000313" key="14">
    <source>
        <dbReference type="Proteomes" id="UP000005226"/>
    </source>
</evidence>
<keyword evidence="10" id="KW-0964">Secreted</keyword>
<evidence type="ECO:0000256" key="2">
    <source>
        <dbReference type="ARBA" id="ARBA00004286"/>
    </source>
</evidence>
<dbReference type="GO" id="GO:0005179">
    <property type="term" value="F:hormone activity"/>
    <property type="evidence" value="ECO:0007669"/>
    <property type="project" value="UniProtKB-KW"/>
</dbReference>
<evidence type="ECO:0000256" key="3">
    <source>
        <dbReference type="ARBA" id="ARBA00008463"/>
    </source>
</evidence>
<organism evidence="13 14">
    <name type="scientific">Takifugu rubripes</name>
    <name type="common">Japanese pufferfish</name>
    <name type="synonym">Fugu rubripes</name>
    <dbReference type="NCBI Taxonomy" id="31033"/>
    <lineage>
        <taxon>Eukaryota</taxon>
        <taxon>Metazoa</taxon>
        <taxon>Chordata</taxon>
        <taxon>Craniata</taxon>
        <taxon>Vertebrata</taxon>
        <taxon>Euteleostomi</taxon>
        <taxon>Actinopterygii</taxon>
        <taxon>Neopterygii</taxon>
        <taxon>Teleostei</taxon>
        <taxon>Neoteleostei</taxon>
        <taxon>Acanthomorphata</taxon>
        <taxon>Eupercaria</taxon>
        <taxon>Tetraodontiformes</taxon>
        <taxon>Tetradontoidea</taxon>
        <taxon>Tetraodontidae</taxon>
        <taxon>Takifugu</taxon>
    </lineage>
</organism>
<dbReference type="GeneTree" id="ENSGT00390000005989"/>
<feature type="compositionally biased region" description="Polar residues" evidence="11">
    <location>
        <begin position="404"/>
        <end position="413"/>
    </location>
</feature>
<comment type="similarity">
    <text evidence="4 10">Belongs to the stanniocalcin family.</text>
</comment>
<evidence type="ECO:0000256" key="7">
    <source>
        <dbReference type="ARBA" id="ARBA00022454"/>
    </source>
</evidence>
<feature type="region of interest" description="Disordered" evidence="11">
    <location>
        <begin position="395"/>
        <end position="428"/>
    </location>
</feature>